<dbReference type="InterPro" id="IPR016181">
    <property type="entry name" value="Acyl_CoA_acyltransferase"/>
</dbReference>
<dbReference type="Proteomes" id="UP000051373">
    <property type="component" value="Unassembled WGS sequence"/>
</dbReference>
<evidence type="ECO:0000313" key="4">
    <source>
        <dbReference type="EMBL" id="KPK63642.1"/>
    </source>
</evidence>
<reference evidence="4 5" key="1">
    <citation type="journal article" date="2015" name="Microbiome">
        <title>Genomic resolution of linkages in carbon, nitrogen, and sulfur cycling among widespread estuary sediment bacteria.</title>
        <authorList>
            <person name="Baker B.J."/>
            <person name="Lazar C.S."/>
            <person name="Teske A.P."/>
            <person name="Dick G.J."/>
        </authorList>
    </citation>
    <scope>NUCLEOTIDE SEQUENCE [LARGE SCALE GENOMIC DNA]</scope>
    <source>
        <strain evidence="4">SM23_42</strain>
    </source>
</reference>
<dbReference type="AlphaFoldDB" id="A0A0S8FU51"/>
<dbReference type="InterPro" id="IPR000182">
    <property type="entry name" value="GNAT_dom"/>
</dbReference>
<dbReference type="Pfam" id="PF13420">
    <property type="entry name" value="Acetyltransf_4"/>
    <property type="match status" value="1"/>
</dbReference>
<dbReference type="CDD" id="cd04301">
    <property type="entry name" value="NAT_SF"/>
    <property type="match status" value="1"/>
</dbReference>
<keyword evidence="2" id="KW-0012">Acyltransferase</keyword>
<keyword evidence="1 4" id="KW-0808">Transferase</keyword>
<dbReference type="SUPFAM" id="SSF55729">
    <property type="entry name" value="Acyl-CoA N-acyltransferases (Nat)"/>
    <property type="match status" value="1"/>
</dbReference>
<sequence>MKIGEATLDDLPGITDIYNEAILKTLATFDTEPKTLAEQETWFMRHGAKNPIIVAEEKDVIVGWAALSEWSERCAYADAAEVSLYVKEEHQGRGIGRRLLEYLVEKGKEVGLHTIVARIAEGNEISVHLHKSLGFQHIGVMREVGRKFGRLLDVHLMQKIYYEDTKARDKRQGNSVENVTLNQ</sequence>
<dbReference type="EMBL" id="LJUJ01000010">
    <property type="protein sequence ID" value="KPK63642.1"/>
    <property type="molecule type" value="Genomic_DNA"/>
</dbReference>
<dbReference type="PANTHER" id="PTHR43072">
    <property type="entry name" value="N-ACETYLTRANSFERASE"/>
    <property type="match status" value="1"/>
</dbReference>
<dbReference type="GO" id="GO:0016747">
    <property type="term" value="F:acyltransferase activity, transferring groups other than amino-acyl groups"/>
    <property type="evidence" value="ECO:0007669"/>
    <property type="project" value="InterPro"/>
</dbReference>
<proteinExistence type="predicted"/>
<protein>
    <submittedName>
        <fullName evidence="4">GCN5 family acetyltransferase</fullName>
    </submittedName>
</protein>
<dbReference type="PROSITE" id="PS51186">
    <property type="entry name" value="GNAT"/>
    <property type="match status" value="1"/>
</dbReference>
<evidence type="ECO:0000259" key="3">
    <source>
        <dbReference type="PROSITE" id="PS51186"/>
    </source>
</evidence>
<name>A0A0S8FU51_UNCW3</name>
<gene>
    <name evidence="4" type="ORF">AMJ83_06275</name>
</gene>
<organism evidence="4 5">
    <name type="scientific">candidate division WOR_3 bacterium SM23_42</name>
    <dbReference type="NCBI Taxonomy" id="1703779"/>
    <lineage>
        <taxon>Bacteria</taxon>
        <taxon>Bacteria division WOR-3</taxon>
    </lineage>
</organism>
<feature type="domain" description="N-acetyltransferase" evidence="3">
    <location>
        <begin position="1"/>
        <end position="158"/>
    </location>
</feature>
<dbReference type="PANTHER" id="PTHR43072:SF23">
    <property type="entry name" value="UPF0039 PROTEIN C11D3.02C"/>
    <property type="match status" value="1"/>
</dbReference>
<evidence type="ECO:0000256" key="2">
    <source>
        <dbReference type="ARBA" id="ARBA00023315"/>
    </source>
</evidence>
<comment type="caution">
    <text evidence="4">The sequence shown here is derived from an EMBL/GenBank/DDBJ whole genome shotgun (WGS) entry which is preliminary data.</text>
</comment>
<dbReference type="STRING" id="1703779.AMJ83_06275"/>
<evidence type="ECO:0000256" key="1">
    <source>
        <dbReference type="ARBA" id="ARBA00022679"/>
    </source>
</evidence>
<dbReference type="Gene3D" id="3.40.630.30">
    <property type="match status" value="1"/>
</dbReference>
<evidence type="ECO:0000313" key="5">
    <source>
        <dbReference type="Proteomes" id="UP000051373"/>
    </source>
</evidence>
<accession>A0A0S8FU51</accession>